<dbReference type="InterPro" id="IPR017689">
    <property type="entry name" value="BamD"/>
</dbReference>
<evidence type="ECO:0000313" key="6">
    <source>
        <dbReference type="Proteomes" id="UP001261624"/>
    </source>
</evidence>
<keyword evidence="1" id="KW-0732">Signal</keyword>
<sequence length="274" mass="32152">MFLQMMKKGILLLFVVLLTVSCGEYQKMLKSEDTGEKYAYAENLYNEGKEENSNRTLRKALRLFEQITPQLRGKPQGQRISYLVADTYYQVGDHLLASFEFERFLQTYPESEKAEEAMFKMAASNYYESPRYDLDQTETDKAIILLQTYLDTYPDGEYAEQANDMATELRIKLEKKAYEIAKQYHKTMDYKAAVVSFDNFIATYPGSPFREAAFYYKFDAAYELAINSYLQLMEERLIEAKEHYSLYRKYYPEGEYSEAIEASLNDIDARLQNF</sequence>
<reference evidence="5 6" key="1">
    <citation type="submission" date="2023-09" db="EMBL/GenBank/DDBJ databases">
        <authorList>
            <person name="Rey-Velasco X."/>
        </authorList>
    </citation>
    <scope>NUCLEOTIDE SEQUENCE [LARGE SCALE GENOMIC DNA]</scope>
    <source>
        <strain evidence="5 6">F188</strain>
    </source>
</reference>
<dbReference type="NCBIfam" id="TIGR03302">
    <property type="entry name" value="OM_YfiO"/>
    <property type="match status" value="1"/>
</dbReference>
<dbReference type="Proteomes" id="UP001261624">
    <property type="component" value="Unassembled WGS sequence"/>
</dbReference>
<evidence type="ECO:0000256" key="1">
    <source>
        <dbReference type="ARBA" id="ARBA00022729"/>
    </source>
</evidence>
<protein>
    <submittedName>
        <fullName evidence="5">Outer membrane protein assembly factor BamD</fullName>
    </submittedName>
</protein>
<dbReference type="Gene3D" id="1.25.40.10">
    <property type="entry name" value="Tetratricopeptide repeat domain"/>
    <property type="match status" value="1"/>
</dbReference>
<dbReference type="PROSITE" id="PS51257">
    <property type="entry name" value="PROKAR_LIPOPROTEIN"/>
    <property type="match status" value="1"/>
</dbReference>
<keyword evidence="6" id="KW-1185">Reference proteome</keyword>
<feature type="domain" description="Outer membrane lipoprotein BamD-like" evidence="4">
    <location>
        <begin position="40"/>
        <end position="194"/>
    </location>
</feature>
<accession>A0ABU3DX31</accession>
<keyword evidence="2" id="KW-0472">Membrane</keyword>
<dbReference type="RefSeq" id="WP_311679674.1">
    <property type="nucleotide sequence ID" value="NZ_JAVRHM010000001.1"/>
</dbReference>
<name>A0ABU3DX31_9FLAO</name>
<dbReference type="InterPro" id="IPR011990">
    <property type="entry name" value="TPR-like_helical_dom_sf"/>
</dbReference>
<dbReference type="InterPro" id="IPR039565">
    <property type="entry name" value="BamD-like"/>
</dbReference>
<proteinExistence type="predicted"/>
<comment type="caution">
    <text evidence="5">The sequence shown here is derived from an EMBL/GenBank/DDBJ whole genome shotgun (WGS) entry which is preliminary data.</text>
</comment>
<dbReference type="Pfam" id="PF13525">
    <property type="entry name" value="YfiO"/>
    <property type="match status" value="1"/>
</dbReference>
<evidence type="ECO:0000256" key="2">
    <source>
        <dbReference type="ARBA" id="ARBA00023136"/>
    </source>
</evidence>
<evidence type="ECO:0000259" key="4">
    <source>
        <dbReference type="Pfam" id="PF13525"/>
    </source>
</evidence>
<organism evidence="5 6">
    <name type="scientific">Autumnicola patrickiae</name>
    <dbReference type="NCBI Taxonomy" id="3075591"/>
    <lineage>
        <taxon>Bacteria</taxon>
        <taxon>Pseudomonadati</taxon>
        <taxon>Bacteroidota</taxon>
        <taxon>Flavobacteriia</taxon>
        <taxon>Flavobacteriales</taxon>
        <taxon>Flavobacteriaceae</taxon>
        <taxon>Autumnicola</taxon>
    </lineage>
</organism>
<dbReference type="EMBL" id="JAVRHM010000001">
    <property type="protein sequence ID" value="MDT0688283.1"/>
    <property type="molecule type" value="Genomic_DNA"/>
</dbReference>
<evidence type="ECO:0000313" key="5">
    <source>
        <dbReference type="EMBL" id="MDT0688283.1"/>
    </source>
</evidence>
<evidence type="ECO:0000256" key="3">
    <source>
        <dbReference type="ARBA" id="ARBA00023237"/>
    </source>
</evidence>
<dbReference type="SUPFAM" id="SSF48452">
    <property type="entry name" value="TPR-like"/>
    <property type="match status" value="2"/>
</dbReference>
<keyword evidence="3" id="KW-0998">Cell outer membrane</keyword>
<gene>
    <name evidence="5" type="primary">bamD</name>
    <name evidence="5" type="ORF">RM549_00685</name>
</gene>